<dbReference type="AlphaFoldDB" id="A0A2A9PND4"/>
<reference evidence="10 11" key="1">
    <citation type="journal article" date="2015" name="BMC Genomics">
        <title>Gene expression during zombie ant biting behavior reflects the complexity underlying fungal parasitic behavioral manipulation.</title>
        <authorList>
            <person name="de Bekker C."/>
            <person name="Ohm R.A."/>
            <person name="Loreto R.G."/>
            <person name="Sebastian A."/>
            <person name="Albert I."/>
            <person name="Merrow M."/>
            <person name="Brachmann A."/>
            <person name="Hughes D.P."/>
        </authorList>
    </citation>
    <scope>NUCLEOTIDE SEQUENCE [LARGE SCALE GENOMIC DNA]</scope>
    <source>
        <strain evidence="10 11">SC16a</strain>
    </source>
</reference>
<keyword evidence="5 8" id="KW-0808">Transferase</keyword>
<protein>
    <recommendedName>
        <fullName evidence="8">Aspartate aminotransferase</fullName>
        <ecNumber evidence="8">2.6.1.1</ecNumber>
    </recommendedName>
</protein>
<dbReference type="FunFam" id="3.90.1150.10:FF:000181">
    <property type="entry name" value="Aspartate aminotransferase"/>
    <property type="match status" value="1"/>
</dbReference>
<dbReference type="Proteomes" id="UP000037136">
    <property type="component" value="Unassembled WGS sequence"/>
</dbReference>
<evidence type="ECO:0000259" key="9">
    <source>
        <dbReference type="Pfam" id="PF00155"/>
    </source>
</evidence>
<dbReference type="GO" id="GO:0005739">
    <property type="term" value="C:mitochondrion"/>
    <property type="evidence" value="ECO:0007669"/>
    <property type="project" value="TreeGrafter"/>
</dbReference>
<dbReference type="InterPro" id="IPR000796">
    <property type="entry name" value="Asp_trans"/>
</dbReference>
<dbReference type="PROSITE" id="PS00105">
    <property type="entry name" value="AA_TRANSFER_CLASS_1"/>
    <property type="match status" value="1"/>
</dbReference>
<name>A0A2A9PND4_OPHUN</name>
<dbReference type="PRINTS" id="PR00799">
    <property type="entry name" value="TRANSAMINASE"/>
</dbReference>
<evidence type="ECO:0000256" key="3">
    <source>
        <dbReference type="ARBA" id="ARBA00011738"/>
    </source>
</evidence>
<sequence>MLSTLRIASRRPIALSARNVRAASTWAAVPAGPPDVSFLLSSFDFGLAFFFPRLTWLPLAPPNQAILGITEAYKADLFPKKINLGVGAYRDGAGKPYVLPSVQKAECMIVDSKQDKEYSGITGIQGFPIFAALLAYGQETPLLERLAITQTISGTGALRLAAAFIERFYQGNKTIYVPSPTWANHTAIFSDAGLKFEKYRYYNKETIGLDFNGLVADIKAAPRGSVILLHACAHNPTGIDPTQEQWKEISNVVKEQGHFPFFDMAYQGFASGDIDRDAFAVRYFVEQGHQIALCQSFAKNMGLYGERVGAFSLVCGDVKEKKRVESQLKILIRPLYSNPPIHGARIAEKVLANPTLRQQWLGELKGMADRIIKMRALLKENLEKLGSKHDWSHITNQIGMFAYTGLTPAQMERLAKEHSVYATKDGRISVAGITDDNVAYLAEAIYKVKG</sequence>
<dbReference type="CDD" id="cd00609">
    <property type="entry name" value="AAT_like"/>
    <property type="match status" value="1"/>
</dbReference>
<keyword evidence="6" id="KW-0663">Pyridoxal phosphate</keyword>
<comment type="cofactor">
    <cofactor evidence="1">
        <name>pyridoxal 5'-phosphate</name>
        <dbReference type="ChEBI" id="CHEBI:597326"/>
    </cofactor>
</comment>
<gene>
    <name evidence="10" type="ORF">XA68_13639</name>
</gene>
<organism evidence="10 11">
    <name type="scientific">Ophiocordyceps unilateralis</name>
    <name type="common">Zombie-ant fungus</name>
    <name type="synonym">Torrubia unilateralis</name>
    <dbReference type="NCBI Taxonomy" id="268505"/>
    <lineage>
        <taxon>Eukaryota</taxon>
        <taxon>Fungi</taxon>
        <taxon>Dikarya</taxon>
        <taxon>Ascomycota</taxon>
        <taxon>Pezizomycotina</taxon>
        <taxon>Sordariomycetes</taxon>
        <taxon>Hypocreomycetidae</taxon>
        <taxon>Hypocreales</taxon>
        <taxon>Ophiocordycipitaceae</taxon>
        <taxon>Ophiocordyceps</taxon>
    </lineage>
</organism>
<dbReference type="OrthoDB" id="6752799at2759"/>
<dbReference type="SUPFAM" id="SSF53383">
    <property type="entry name" value="PLP-dependent transferases"/>
    <property type="match status" value="1"/>
</dbReference>
<evidence type="ECO:0000256" key="5">
    <source>
        <dbReference type="ARBA" id="ARBA00022679"/>
    </source>
</evidence>
<dbReference type="InterPro" id="IPR015421">
    <property type="entry name" value="PyrdxlP-dep_Trfase_major"/>
</dbReference>
<evidence type="ECO:0000313" key="10">
    <source>
        <dbReference type="EMBL" id="PFH62413.1"/>
    </source>
</evidence>
<evidence type="ECO:0000256" key="7">
    <source>
        <dbReference type="ARBA" id="ARBA00049185"/>
    </source>
</evidence>
<dbReference type="InterPro" id="IPR004838">
    <property type="entry name" value="NHTrfase_class1_PyrdxlP-BS"/>
</dbReference>
<dbReference type="InterPro" id="IPR015424">
    <property type="entry name" value="PyrdxlP-dep_Trfase"/>
</dbReference>
<comment type="caution">
    <text evidence="10">The sequence shown here is derived from an EMBL/GenBank/DDBJ whole genome shotgun (WGS) entry which is preliminary data.</text>
</comment>
<dbReference type="Pfam" id="PF00155">
    <property type="entry name" value="Aminotran_1_2"/>
    <property type="match status" value="1"/>
</dbReference>
<evidence type="ECO:0000256" key="1">
    <source>
        <dbReference type="ARBA" id="ARBA00001933"/>
    </source>
</evidence>
<dbReference type="GO" id="GO:0006533">
    <property type="term" value="P:L-aspartate catabolic process"/>
    <property type="evidence" value="ECO:0007669"/>
    <property type="project" value="TreeGrafter"/>
</dbReference>
<keyword evidence="11" id="KW-1185">Reference proteome</keyword>
<dbReference type="PANTHER" id="PTHR11879">
    <property type="entry name" value="ASPARTATE AMINOTRANSFERASE"/>
    <property type="match status" value="1"/>
</dbReference>
<dbReference type="FunFam" id="3.40.640.10:FF:000026">
    <property type="entry name" value="Aspartate aminotransferase"/>
    <property type="match status" value="1"/>
</dbReference>
<reference evidence="10 11" key="2">
    <citation type="journal article" date="2017" name="Sci. Rep.">
        <title>Ant-infecting Ophiocordyceps genomes reveal a high diversity of potential behavioral manipulation genes and a possible major role for enterotoxins.</title>
        <authorList>
            <person name="de Bekker C."/>
            <person name="Ohm R.A."/>
            <person name="Evans H.C."/>
            <person name="Brachmann A."/>
            <person name="Hughes D.P."/>
        </authorList>
    </citation>
    <scope>NUCLEOTIDE SEQUENCE [LARGE SCALE GENOMIC DNA]</scope>
    <source>
        <strain evidence="10 11">SC16a</strain>
    </source>
</reference>
<evidence type="ECO:0000256" key="6">
    <source>
        <dbReference type="ARBA" id="ARBA00022898"/>
    </source>
</evidence>
<evidence type="ECO:0000313" key="11">
    <source>
        <dbReference type="Proteomes" id="UP000037136"/>
    </source>
</evidence>
<feature type="domain" description="Aminotransferase class I/classII large" evidence="9">
    <location>
        <begin position="80"/>
        <end position="445"/>
    </location>
</feature>
<evidence type="ECO:0000256" key="8">
    <source>
        <dbReference type="RuleBase" id="RU000480"/>
    </source>
</evidence>
<comment type="catalytic activity">
    <reaction evidence="7 8">
        <text>L-aspartate + 2-oxoglutarate = oxaloacetate + L-glutamate</text>
        <dbReference type="Rhea" id="RHEA:21824"/>
        <dbReference type="ChEBI" id="CHEBI:16452"/>
        <dbReference type="ChEBI" id="CHEBI:16810"/>
        <dbReference type="ChEBI" id="CHEBI:29985"/>
        <dbReference type="ChEBI" id="CHEBI:29991"/>
        <dbReference type="EC" id="2.6.1.1"/>
    </reaction>
</comment>
<proteinExistence type="inferred from homology"/>
<comment type="similarity">
    <text evidence="2">Belongs to the class-I pyridoxal-phosphate-dependent aminotransferase family.</text>
</comment>
<dbReference type="STRING" id="268505.A0A2A9PND4"/>
<dbReference type="Gene3D" id="3.40.640.10">
    <property type="entry name" value="Type I PLP-dependent aspartate aminotransferase-like (Major domain)"/>
    <property type="match status" value="1"/>
</dbReference>
<comment type="miscellaneous">
    <text evidence="8">In eukaryotes there are cytoplasmic, mitochondrial and chloroplastic isozymes.</text>
</comment>
<dbReference type="GO" id="GO:0004069">
    <property type="term" value="F:L-aspartate:2-oxoglutarate aminotransferase activity"/>
    <property type="evidence" value="ECO:0007669"/>
    <property type="project" value="UniProtKB-EC"/>
</dbReference>
<keyword evidence="4 8" id="KW-0032">Aminotransferase</keyword>
<dbReference type="Gene3D" id="3.90.1150.10">
    <property type="entry name" value="Aspartate Aminotransferase, domain 1"/>
    <property type="match status" value="1"/>
</dbReference>
<dbReference type="GO" id="GO:0030170">
    <property type="term" value="F:pyridoxal phosphate binding"/>
    <property type="evidence" value="ECO:0007669"/>
    <property type="project" value="InterPro"/>
</dbReference>
<dbReference type="EMBL" id="LAZP02000029">
    <property type="protein sequence ID" value="PFH62413.1"/>
    <property type="molecule type" value="Genomic_DNA"/>
</dbReference>
<accession>A0A2A9PND4</accession>
<dbReference type="EC" id="2.6.1.1" evidence="8"/>
<evidence type="ECO:0000256" key="2">
    <source>
        <dbReference type="ARBA" id="ARBA00007441"/>
    </source>
</evidence>
<comment type="subunit">
    <text evidence="3 8">Homodimer.</text>
</comment>
<evidence type="ECO:0000256" key="4">
    <source>
        <dbReference type="ARBA" id="ARBA00022576"/>
    </source>
</evidence>
<dbReference type="InterPro" id="IPR004839">
    <property type="entry name" value="Aminotransferase_I/II_large"/>
</dbReference>
<dbReference type="PANTHER" id="PTHR11879:SF22">
    <property type="entry name" value="ASPARTATE AMINOTRANSFERASE, MITOCHONDRIAL"/>
    <property type="match status" value="1"/>
</dbReference>
<dbReference type="InterPro" id="IPR015422">
    <property type="entry name" value="PyrdxlP-dep_Trfase_small"/>
</dbReference>
<dbReference type="NCBIfam" id="NF006719">
    <property type="entry name" value="PRK09257.1"/>
    <property type="match status" value="1"/>
</dbReference>